<comment type="caution">
    <text evidence="1">The sequence shown here is derived from an EMBL/GenBank/DDBJ whole genome shotgun (WGS) entry which is preliminary data.</text>
</comment>
<evidence type="ECO:0000313" key="2">
    <source>
        <dbReference type="Proteomes" id="UP000243528"/>
    </source>
</evidence>
<dbReference type="AlphaFoldDB" id="A0A2P8DJ44"/>
<organism evidence="1 2">
    <name type="scientific">Haloactinopolyspora alba</name>
    <dbReference type="NCBI Taxonomy" id="648780"/>
    <lineage>
        <taxon>Bacteria</taxon>
        <taxon>Bacillati</taxon>
        <taxon>Actinomycetota</taxon>
        <taxon>Actinomycetes</taxon>
        <taxon>Jiangellales</taxon>
        <taxon>Jiangellaceae</taxon>
        <taxon>Haloactinopolyspora</taxon>
    </lineage>
</organism>
<dbReference type="Pfam" id="PF19944">
    <property type="entry name" value="DUF6406"/>
    <property type="match status" value="1"/>
</dbReference>
<reference evidence="1 2" key="1">
    <citation type="submission" date="2018-03" db="EMBL/GenBank/DDBJ databases">
        <title>Genomic Encyclopedia of Archaeal and Bacterial Type Strains, Phase II (KMG-II): from individual species to whole genera.</title>
        <authorList>
            <person name="Goeker M."/>
        </authorList>
    </citation>
    <scope>NUCLEOTIDE SEQUENCE [LARGE SCALE GENOMIC DNA]</scope>
    <source>
        <strain evidence="1 2">DSM 45211</strain>
    </source>
</reference>
<sequence length="83" mass="9191">MASQQIRVRRRVPYWLDNATRDRALAVMSFDTDTGSVDLGYLAEGTNTVHTLGVGDRLDTAEASWRVTEIHPGDEGYVVLEPA</sequence>
<protein>
    <submittedName>
        <fullName evidence="1">Uncharacterized protein</fullName>
    </submittedName>
</protein>
<dbReference type="InterPro" id="IPR045642">
    <property type="entry name" value="DUF6406"/>
</dbReference>
<keyword evidence="2" id="KW-1185">Reference proteome</keyword>
<name>A0A2P8DJ44_9ACTN</name>
<dbReference type="EMBL" id="PYGE01000023">
    <property type="protein sequence ID" value="PSK97252.1"/>
    <property type="molecule type" value="Genomic_DNA"/>
</dbReference>
<dbReference type="Proteomes" id="UP000243528">
    <property type="component" value="Unassembled WGS sequence"/>
</dbReference>
<proteinExistence type="predicted"/>
<dbReference type="RefSeq" id="WP_106539455.1">
    <property type="nucleotide sequence ID" value="NZ_PYGE01000023.1"/>
</dbReference>
<evidence type="ECO:0000313" key="1">
    <source>
        <dbReference type="EMBL" id="PSK97252.1"/>
    </source>
</evidence>
<gene>
    <name evidence="1" type="ORF">CLV30_12351</name>
</gene>
<accession>A0A2P8DJ44</accession>